<comment type="caution">
    <text evidence="2">The sequence shown here is derived from an EMBL/GenBank/DDBJ whole genome shotgun (WGS) entry which is preliminary data.</text>
</comment>
<gene>
    <name evidence="2" type="ORF">O4H32_11155</name>
</gene>
<dbReference type="Pfam" id="PF01425">
    <property type="entry name" value="Amidase"/>
    <property type="match status" value="1"/>
</dbReference>
<feature type="domain" description="Amidase" evidence="1">
    <location>
        <begin position="34"/>
        <end position="454"/>
    </location>
</feature>
<evidence type="ECO:0000259" key="1">
    <source>
        <dbReference type="Pfam" id="PF01425"/>
    </source>
</evidence>
<dbReference type="Proteomes" id="UP001068379">
    <property type="component" value="Unassembled WGS sequence"/>
</dbReference>
<proteinExistence type="predicted"/>
<name>A0ABT4M5J2_9BURK</name>
<protein>
    <submittedName>
        <fullName evidence="2">Amidase</fullName>
    </submittedName>
</protein>
<keyword evidence="3" id="KW-1185">Reference proteome</keyword>
<dbReference type="SUPFAM" id="SSF75304">
    <property type="entry name" value="Amidase signature (AS) enzymes"/>
    <property type="match status" value="1"/>
</dbReference>
<dbReference type="PANTHER" id="PTHR11895:SF76">
    <property type="entry name" value="INDOLEACETAMIDE HYDROLASE"/>
    <property type="match status" value="1"/>
</dbReference>
<dbReference type="RefSeq" id="WP_269359188.1">
    <property type="nucleotide sequence ID" value="NZ_JAPWHE010000008.1"/>
</dbReference>
<dbReference type="InterPro" id="IPR023631">
    <property type="entry name" value="Amidase_dom"/>
</dbReference>
<sequence>MPIDKRAFDAEALCHADATTLAEAIRKRSIRSRDLVEACLERIEHRDDRLQAFITVCGDQALAQADAADRALARGEILGPLHGIPVGVKDNTATAGIRTTYGSRIREHFVPDTDELVVARLRQAGAIILGKTNTPEFACGAVCTNPLRGPTANPWNLDYSSGGSSGGSAAAVADGMIPLAQGTDLGGSVRTPASFCGIVGFRPTPGGIPSVPKALPWNGISAHGILARTVRDARLAFTALSGPDPRDPLSMGMPIAAGGDPVAGLRIAHCADMGFAVIHSEVRGVFDAAIERMRALGLDLTAGAPETAGAQQAFETVRAANLHFSFSGMCREHRDLCTPSFAWNVERGAGITAHDLLRAEALRGKVYQSFVRFFQDYDILAAVSASVPPFLNTQEDVLEIEGTPMANIIDYLRVTYLISLVGFPSISIPCGFTRDGLPVGLQLIARPHCEDMLLTLAAELERHGFAYRVPEAGARP</sequence>
<accession>A0ABT4M5J2</accession>
<dbReference type="InterPro" id="IPR000120">
    <property type="entry name" value="Amidase"/>
</dbReference>
<dbReference type="InterPro" id="IPR036928">
    <property type="entry name" value="AS_sf"/>
</dbReference>
<reference evidence="2" key="1">
    <citation type="submission" date="2022-12" db="EMBL/GenBank/DDBJ databases">
        <title>Bacterial isolates from different developmental stages of Nematostella vectensis.</title>
        <authorList>
            <person name="Fraune S."/>
        </authorList>
    </citation>
    <scope>NUCLEOTIDE SEQUENCE</scope>
    <source>
        <strain evidence="2">G21619-S1</strain>
    </source>
</reference>
<evidence type="ECO:0000313" key="2">
    <source>
        <dbReference type="EMBL" id="MCZ4330508.1"/>
    </source>
</evidence>
<dbReference type="PANTHER" id="PTHR11895">
    <property type="entry name" value="TRANSAMIDASE"/>
    <property type="match status" value="1"/>
</dbReference>
<dbReference type="InterPro" id="IPR020556">
    <property type="entry name" value="Amidase_CS"/>
</dbReference>
<dbReference type="EMBL" id="JAPWHE010000008">
    <property type="protein sequence ID" value="MCZ4330508.1"/>
    <property type="molecule type" value="Genomic_DNA"/>
</dbReference>
<organism evidence="2 3">
    <name type="scientific">Castellaniella denitrificans</name>
    <dbReference type="NCBI Taxonomy" id="56119"/>
    <lineage>
        <taxon>Bacteria</taxon>
        <taxon>Pseudomonadati</taxon>
        <taxon>Pseudomonadota</taxon>
        <taxon>Betaproteobacteria</taxon>
        <taxon>Burkholderiales</taxon>
        <taxon>Alcaligenaceae</taxon>
        <taxon>Castellaniella</taxon>
    </lineage>
</organism>
<dbReference type="Gene3D" id="3.90.1300.10">
    <property type="entry name" value="Amidase signature (AS) domain"/>
    <property type="match status" value="1"/>
</dbReference>
<dbReference type="PROSITE" id="PS00571">
    <property type="entry name" value="AMIDASES"/>
    <property type="match status" value="1"/>
</dbReference>
<evidence type="ECO:0000313" key="3">
    <source>
        <dbReference type="Proteomes" id="UP001068379"/>
    </source>
</evidence>